<proteinExistence type="predicted"/>
<keyword evidence="3" id="KW-1185">Reference proteome</keyword>
<dbReference type="Pfam" id="PF07963">
    <property type="entry name" value="N_methyl"/>
    <property type="match status" value="1"/>
</dbReference>
<dbReference type="InterPro" id="IPR032092">
    <property type="entry name" value="PilW"/>
</dbReference>
<keyword evidence="1" id="KW-1133">Transmembrane helix</keyword>
<gene>
    <name evidence="2" type="ORF">WKW80_07270</name>
</gene>
<dbReference type="RefSeq" id="WP_340362886.1">
    <property type="nucleotide sequence ID" value="NZ_JBBKZV010000003.1"/>
</dbReference>
<keyword evidence="1" id="KW-0812">Transmembrane</keyword>
<dbReference type="InterPro" id="IPR012902">
    <property type="entry name" value="N_methyl_site"/>
</dbReference>
<dbReference type="PROSITE" id="PS00409">
    <property type="entry name" value="PROKAR_NTER_METHYL"/>
    <property type="match status" value="1"/>
</dbReference>
<sequence>MHPRPPARRSRSRHRGVTLVELMVGLTIGLVLVIIASAVYLYSKQSYNAVSENSQMEENGRFAIDLVTKSIQSAGFAMVDPTAPGPTLPLDSKLAACDYGYVNANSTGTLTMADLACRTSTPAGQRQSASIFTRYETDAYGSTGGKQQGFDCTSAAAASKQLAGGVQTYEVRSYLFVSQVNAQTPYGTKSMGQLGCVSDTTPVVNGVSGTLALASQPIVPGIEQLAFRYISTAGKVVPTPVTTLDWQGIASVDVCVLGRSIQASGNDTGTTYADCYGAAITPGPSESYRVFRATVALRNTVTVSP</sequence>
<dbReference type="Proteomes" id="UP001363010">
    <property type="component" value="Unassembled WGS sequence"/>
</dbReference>
<feature type="transmembrane region" description="Helical" evidence="1">
    <location>
        <begin position="20"/>
        <end position="42"/>
    </location>
</feature>
<dbReference type="NCBIfam" id="TIGR02532">
    <property type="entry name" value="IV_pilin_GFxxxE"/>
    <property type="match status" value="1"/>
</dbReference>
<comment type="caution">
    <text evidence="2">The sequence shown here is derived from an EMBL/GenBank/DDBJ whole genome shotgun (WGS) entry which is preliminary data.</text>
</comment>
<evidence type="ECO:0000313" key="3">
    <source>
        <dbReference type="Proteomes" id="UP001363010"/>
    </source>
</evidence>
<keyword evidence="1" id="KW-0472">Membrane</keyword>
<organism evidence="2 3">
    <name type="scientific">Variovorax humicola</name>
    <dbReference type="NCBI Taxonomy" id="1769758"/>
    <lineage>
        <taxon>Bacteria</taxon>
        <taxon>Pseudomonadati</taxon>
        <taxon>Pseudomonadota</taxon>
        <taxon>Betaproteobacteria</taxon>
        <taxon>Burkholderiales</taxon>
        <taxon>Comamonadaceae</taxon>
        <taxon>Variovorax</taxon>
    </lineage>
</organism>
<dbReference type="EMBL" id="JBBKZV010000003">
    <property type="protein sequence ID" value="MEJ8821834.1"/>
    <property type="molecule type" value="Genomic_DNA"/>
</dbReference>
<protein>
    <submittedName>
        <fullName evidence="2">PilW family protein</fullName>
    </submittedName>
</protein>
<dbReference type="Pfam" id="PF16074">
    <property type="entry name" value="PilW"/>
    <property type="match status" value="1"/>
</dbReference>
<accession>A0ABU8VVJ9</accession>
<evidence type="ECO:0000313" key="2">
    <source>
        <dbReference type="EMBL" id="MEJ8821834.1"/>
    </source>
</evidence>
<evidence type="ECO:0000256" key="1">
    <source>
        <dbReference type="SAM" id="Phobius"/>
    </source>
</evidence>
<name>A0ABU8VVJ9_9BURK</name>
<reference evidence="2 3" key="1">
    <citation type="submission" date="2024-03" db="EMBL/GenBank/DDBJ databases">
        <title>Novel species of the genus Variovorax.</title>
        <authorList>
            <person name="Liu Q."/>
            <person name="Xin Y.-H."/>
        </authorList>
    </citation>
    <scope>NUCLEOTIDE SEQUENCE [LARGE SCALE GENOMIC DNA]</scope>
    <source>
        <strain evidence="2 3">KACC 18501</strain>
    </source>
</reference>